<dbReference type="KEGG" id="psul:AU252_04280"/>
<feature type="transmembrane region" description="Helical" evidence="2">
    <location>
        <begin position="31"/>
        <end position="51"/>
    </location>
</feature>
<sequence length="152" mass="15628">MTTQDQPAVSPPADTSLANRYGSKKQPLPRAVKRGIAVAALAAGVGFMAWVSTSSAGSDVTFKDIGFTTIDATAAEVDFQVTREPGTAVKCAVKALDSKFAVVGWKVVDIPPGEADGTADGGRTVSQRVTLRTESLSVSGVVDDCWIPGAGT</sequence>
<dbReference type="InterPro" id="IPR025443">
    <property type="entry name" value="DUF4307"/>
</dbReference>
<protein>
    <recommendedName>
        <fullName evidence="5">DUF4307 domain-containing protein</fullName>
    </recommendedName>
</protein>
<evidence type="ECO:0000256" key="2">
    <source>
        <dbReference type="SAM" id="Phobius"/>
    </source>
</evidence>
<dbReference type="RefSeq" id="WP_058929657.1">
    <property type="nucleotide sequence ID" value="NZ_CP013747.1"/>
</dbReference>
<reference evidence="3 4" key="1">
    <citation type="submission" date="2015-12" db="EMBL/GenBank/DDBJ databases">
        <authorList>
            <person name="Shamseldin A."/>
            <person name="Moawad H."/>
            <person name="Abd El-Rahim W.M."/>
            <person name="Sadowsky M.J."/>
        </authorList>
    </citation>
    <scope>NUCLEOTIDE SEQUENCE [LARGE SCALE GENOMIC DNA]</scope>
    <source>
        <strain evidence="3 4">Ar51</strain>
    </source>
</reference>
<gene>
    <name evidence="3" type="ORF">AU252_04280</name>
</gene>
<evidence type="ECO:0000313" key="3">
    <source>
        <dbReference type="EMBL" id="ALV40481.1"/>
    </source>
</evidence>
<feature type="region of interest" description="Disordered" evidence="1">
    <location>
        <begin position="1"/>
        <end position="25"/>
    </location>
</feature>
<dbReference type="Proteomes" id="UP000065151">
    <property type="component" value="Chromosome"/>
</dbReference>
<proteinExistence type="predicted"/>
<name>A0A0U3R5K5_9MICC</name>
<dbReference type="STRING" id="121292.AU252_04280"/>
<accession>A0A0U3R5K5</accession>
<evidence type="ECO:0008006" key="5">
    <source>
        <dbReference type="Google" id="ProtNLM"/>
    </source>
</evidence>
<dbReference type="EMBL" id="CP013747">
    <property type="protein sequence ID" value="ALV40481.1"/>
    <property type="molecule type" value="Genomic_DNA"/>
</dbReference>
<organism evidence="3">
    <name type="scientific">Pseudarthrobacter sulfonivorans</name>
    <dbReference type="NCBI Taxonomy" id="121292"/>
    <lineage>
        <taxon>Bacteria</taxon>
        <taxon>Bacillati</taxon>
        <taxon>Actinomycetota</taxon>
        <taxon>Actinomycetes</taxon>
        <taxon>Micrococcales</taxon>
        <taxon>Micrococcaceae</taxon>
        <taxon>Pseudarthrobacter</taxon>
    </lineage>
</organism>
<dbReference type="AlphaFoldDB" id="A0A0U3R5K5"/>
<keyword evidence="2" id="KW-1133">Transmembrane helix</keyword>
<keyword evidence="2" id="KW-0472">Membrane</keyword>
<keyword evidence="2" id="KW-0812">Transmembrane</keyword>
<dbReference type="Pfam" id="PF14155">
    <property type="entry name" value="DUF4307"/>
    <property type="match status" value="1"/>
</dbReference>
<evidence type="ECO:0000256" key="1">
    <source>
        <dbReference type="SAM" id="MobiDB-lite"/>
    </source>
</evidence>
<evidence type="ECO:0000313" key="4">
    <source>
        <dbReference type="Proteomes" id="UP000065151"/>
    </source>
</evidence>